<sequence>MANTRFHDLNLSNTTLIVTDIFLLVSLFYLSFHYLPVYYPEYFHGLKSLPLILHLFFFTLPIQLTLLAVGLYNEKLRESFSGITVRIAVAIVLAYILTFTLSIVIPPLSLPATSKLVLYASAFAVLVIARYIAISKQYEHIGRRRVLLLGCGERATLINTCMRRKKDRVHFELVGYVPFKGDKETQDPNMNKIELTVPLEQYVFENGIDEIVIALDERRNNLPTESLFHCKMQNILITDILDFVERETGQIAVNHIYPSFVIYNNHNKENIFSRIFNWLFNSALALIILAVCWPLILLTIIAIKLEDGLKSPVLYSQQRVGLRGKVFSIYKFRSMRTDAEKNGAQMATKGDSRVTRVGRIIRKYRVDELPQLFNVFRGDMCFVGPRPERPQFSEEFEHHIPYYSHRHRVKPGLTGWAQLKYPYGDGMDDAVEKLKFDLYYIKHRSLMLDILILIRTSEIVLFGRGR</sequence>
<comment type="similarity">
    <text evidence="2">Belongs to the bacterial sugar transferase family.</text>
</comment>
<comment type="caution">
    <text evidence="9">The sequence shown here is derived from an EMBL/GenBank/DDBJ whole genome shotgun (WGS) entry which is preliminary data.</text>
</comment>
<dbReference type="EMBL" id="LDOU01000005">
    <property type="protein sequence ID" value="KLV10878.1"/>
    <property type="molecule type" value="Genomic_DNA"/>
</dbReference>
<dbReference type="Gene3D" id="3.40.50.720">
    <property type="entry name" value="NAD(P)-binding Rossmann-like Domain"/>
    <property type="match status" value="1"/>
</dbReference>
<dbReference type="NCBIfam" id="TIGR03013">
    <property type="entry name" value="EpsB_2"/>
    <property type="match status" value="1"/>
</dbReference>
<dbReference type="GO" id="GO:0009242">
    <property type="term" value="P:colanic acid biosynthetic process"/>
    <property type="evidence" value="ECO:0007669"/>
    <property type="project" value="TreeGrafter"/>
</dbReference>
<evidence type="ECO:0000256" key="7">
    <source>
        <dbReference type="SAM" id="Phobius"/>
    </source>
</evidence>
<dbReference type="PATRIC" id="fig|320778.3.peg.1177"/>
<evidence type="ECO:0000256" key="3">
    <source>
        <dbReference type="ARBA" id="ARBA00022679"/>
    </source>
</evidence>
<dbReference type="OrthoDB" id="9808602at2"/>
<keyword evidence="10" id="KW-1185">Reference proteome</keyword>
<dbReference type="GO" id="GO:0089702">
    <property type="term" value="F:undecaprenyl-phosphate glucose phosphotransferase activity"/>
    <property type="evidence" value="ECO:0007669"/>
    <property type="project" value="TreeGrafter"/>
</dbReference>
<dbReference type="PANTHER" id="PTHR30576:SF21">
    <property type="entry name" value="UDP-GLUCOSE:UNDECAPRENYL-PHOSPHATE GLUCOSE-1-PHOSPHATE TRANSFERASE"/>
    <property type="match status" value="1"/>
</dbReference>
<evidence type="ECO:0000256" key="4">
    <source>
        <dbReference type="ARBA" id="ARBA00022692"/>
    </source>
</evidence>
<keyword evidence="6 7" id="KW-0472">Membrane</keyword>
<organism evidence="9 10">
    <name type="scientific">Photobacterium ganghwense</name>
    <dbReference type="NCBI Taxonomy" id="320778"/>
    <lineage>
        <taxon>Bacteria</taxon>
        <taxon>Pseudomonadati</taxon>
        <taxon>Pseudomonadota</taxon>
        <taxon>Gammaproteobacteria</taxon>
        <taxon>Vibrionales</taxon>
        <taxon>Vibrionaceae</taxon>
        <taxon>Photobacterium</taxon>
    </lineage>
</organism>
<dbReference type="InterPro" id="IPR017475">
    <property type="entry name" value="EPS_sugar_tfrase"/>
</dbReference>
<feature type="transmembrane region" description="Helical" evidence="7">
    <location>
        <begin position="278"/>
        <end position="303"/>
    </location>
</feature>
<feature type="transmembrane region" description="Helical" evidence="7">
    <location>
        <begin position="83"/>
        <end position="104"/>
    </location>
</feature>
<proteinExistence type="inferred from homology"/>
<gene>
    <name evidence="9" type="ORF">ABT57_05435</name>
</gene>
<dbReference type="STRING" id="320778.ABT57_05435"/>
<dbReference type="NCBIfam" id="TIGR03025">
    <property type="entry name" value="EPS_sugtrans"/>
    <property type="match status" value="1"/>
</dbReference>
<evidence type="ECO:0000313" key="10">
    <source>
        <dbReference type="Proteomes" id="UP000035909"/>
    </source>
</evidence>
<reference evidence="9 10" key="1">
    <citation type="submission" date="2015-05" db="EMBL/GenBank/DDBJ databases">
        <title>Photobacterium galathea sp. nov.</title>
        <authorList>
            <person name="Machado H."/>
            <person name="Gram L."/>
        </authorList>
    </citation>
    <scope>NUCLEOTIDE SEQUENCE [LARGE SCALE GENOMIC DNA]</scope>
    <source>
        <strain evidence="9 10">DSM 22954</strain>
    </source>
</reference>
<evidence type="ECO:0000259" key="8">
    <source>
        <dbReference type="Pfam" id="PF02397"/>
    </source>
</evidence>
<evidence type="ECO:0000256" key="5">
    <source>
        <dbReference type="ARBA" id="ARBA00022989"/>
    </source>
</evidence>
<protein>
    <submittedName>
        <fullName evidence="9">Sugar transferase</fullName>
    </submittedName>
</protein>
<keyword evidence="5 7" id="KW-1133">Transmembrane helix</keyword>
<dbReference type="Pfam" id="PF02397">
    <property type="entry name" value="Bac_transf"/>
    <property type="match status" value="1"/>
</dbReference>
<name>A0A0J1HH03_9GAMM</name>
<feature type="domain" description="Bacterial sugar transferase" evidence="8">
    <location>
        <begin position="279"/>
        <end position="461"/>
    </location>
</feature>
<dbReference type="PANTHER" id="PTHR30576">
    <property type="entry name" value="COLANIC BIOSYNTHESIS UDP-GLUCOSE LIPID CARRIER TRANSFERASE"/>
    <property type="match status" value="1"/>
</dbReference>
<comment type="subcellular location">
    <subcellularLocation>
        <location evidence="1">Membrane</location>
        <topology evidence="1">Multi-pass membrane protein</topology>
    </subcellularLocation>
</comment>
<evidence type="ECO:0000313" key="9">
    <source>
        <dbReference type="EMBL" id="KLV10878.1"/>
    </source>
</evidence>
<dbReference type="InterPro" id="IPR003362">
    <property type="entry name" value="Bact_transf"/>
</dbReference>
<dbReference type="Proteomes" id="UP000035909">
    <property type="component" value="Unassembled WGS sequence"/>
</dbReference>
<dbReference type="GO" id="GO:0016020">
    <property type="term" value="C:membrane"/>
    <property type="evidence" value="ECO:0007669"/>
    <property type="project" value="UniProtKB-SubCell"/>
</dbReference>
<evidence type="ECO:0000256" key="2">
    <source>
        <dbReference type="ARBA" id="ARBA00006464"/>
    </source>
</evidence>
<feature type="transmembrane region" description="Helical" evidence="7">
    <location>
        <begin position="21"/>
        <end position="39"/>
    </location>
</feature>
<keyword evidence="3 9" id="KW-0808">Transferase</keyword>
<feature type="transmembrane region" description="Helical" evidence="7">
    <location>
        <begin position="116"/>
        <end position="134"/>
    </location>
</feature>
<feature type="transmembrane region" description="Helical" evidence="7">
    <location>
        <begin position="51"/>
        <end position="71"/>
    </location>
</feature>
<accession>A0A0J1HH03</accession>
<evidence type="ECO:0000256" key="1">
    <source>
        <dbReference type="ARBA" id="ARBA00004141"/>
    </source>
</evidence>
<keyword evidence="4 7" id="KW-0812">Transmembrane</keyword>
<dbReference type="InterPro" id="IPR017464">
    <property type="entry name" value="Sugar_tfrase_EpsB_2"/>
</dbReference>
<evidence type="ECO:0000256" key="6">
    <source>
        <dbReference type="ARBA" id="ARBA00023136"/>
    </source>
</evidence>
<dbReference type="AlphaFoldDB" id="A0A0J1HH03"/>
<dbReference type="RefSeq" id="WP_047884177.1">
    <property type="nucleotide sequence ID" value="NZ_CP071325.1"/>
</dbReference>